<dbReference type="Proteomes" id="UP000192578">
    <property type="component" value="Unassembled WGS sequence"/>
</dbReference>
<feature type="transmembrane region" description="Helical" evidence="2">
    <location>
        <begin position="23"/>
        <end position="43"/>
    </location>
</feature>
<keyword evidence="2" id="KW-0812">Transmembrane</keyword>
<evidence type="ECO:0000313" key="4">
    <source>
        <dbReference type="Proteomes" id="UP000192578"/>
    </source>
</evidence>
<evidence type="ECO:0000313" key="3">
    <source>
        <dbReference type="EMBL" id="OQV18158.1"/>
    </source>
</evidence>
<feature type="transmembrane region" description="Helical" evidence="2">
    <location>
        <begin position="55"/>
        <end position="79"/>
    </location>
</feature>
<name>A0A1W0WSH1_HYPEX</name>
<keyword evidence="2" id="KW-1133">Transmembrane helix</keyword>
<dbReference type="AlphaFoldDB" id="A0A1W0WSH1"/>
<dbReference type="EMBL" id="MTYJ01000052">
    <property type="protein sequence ID" value="OQV18158.1"/>
    <property type="molecule type" value="Genomic_DNA"/>
</dbReference>
<gene>
    <name evidence="3" type="ORF">BV898_07747</name>
</gene>
<feature type="compositionally biased region" description="Pro residues" evidence="1">
    <location>
        <begin position="191"/>
        <end position="206"/>
    </location>
</feature>
<comment type="caution">
    <text evidence="3">The sequence shown here is derived from an EMBL/GenBank/DDBJ whole genome shotgun (WGS) entry which is preliminary data.</text>
</comment>
<feature type="region of interest" description="Disordered" evidence="1">
    <location>
        <begin position="187"/>
        <end position="210"/>
    </location>
</feature>
<keyword evidence="2" id="KW-0472">Membrane</keyword>
<organism evidence="3 4">
    <name type="scientific">Hypsibius exemplaris</name>
    <name type="common">Freshwater tardigrade</name>
    <dbReference type="NCBI Taxonomy" id="2072580"/>
    <lineage>
        <taxon>Eukaryota</taxon>
        <taxon>Metazoa</taxon>
        <taxon>Ecdysozoa</taxon>
        <taxon>Tardigrada</taxon>
        <taxon>Eutardigrada</taxon>
        <taxon>Parachela</taxon>
        <taxon>Hypsibioidea</taxon>
        <taxon>Hypsibiidae</taxon>
        <taxon>Hypsibius</taxon>
    </lineage>
</organism>
<keyword evidence="4" id="KW-1185">Reference proteome</keyword>
<evidence type="ECO:0000256" key="1">
    <source>
        <dbReference type="SAM" id="MobiDB-lite"/>
    </source>
</evidence>
<accession>A0A1W0WSH1</accession>
<sequence>MSVCLFRDAEINITDNGYLHEEVTALLAGAFTVVTGALILYTNEKPPRQKSASRIYHIGGCILSFVSFALLIATLILFYSERSLNDKVVVAPQHRETLLLLINTAIVFAFILLFTMAILYILFISSCSKAILCSEPVDYHNHRHHQAERAQKYRYGQCSENWTTTDLGGSTTVQFSVDLPDLIAETTLSSPPLPPPPPRPSRPSPPCLAAHTRAPPLIATRKCFVHDVGANFSWSIDTQQATLQAELAAAKPVPHSV</sequence>
<proteinExistence type="predicted"/>
<evidence type="ECO:0000256" key="2">
    <source>
        <dbReference type="SAM" id="Phobius"/>
    </source>
</evidence>
<protein>
    <submittedName>
        <fullName evidence="3">Uncharacterized protein</fullName>
    </submittedName>
</protein>
<feature type="transmembrane region" description="Helical" evidence="2">
    <location>
        <begin position="99"/>
        <end position="123"/>
    </location>
</feature>
<reference evidence="4" key="1">
    <citation type="submission" date="2017-01" db="EMBL/GenBank/DDBJ databases">
        <title>Comparative genomics of anhydrobiosis in the tardigrade Hypsibius dujardini.</title>
        <authorList>
            <person name="Yoshida Y."/>
            <person name="Koutsovoulos G."/>
            <person name="Laetsch D."/>
            <person name="Stevens L."/>
            <person name="Kumar S."/>
            <person name="Horikawa D."/>
            <person name="Ishino K."/>
            <person name="Komine S."/>
            <person name="Tomita M."/>
            <person name="Blaxter M."/>
            <person name="Arakawa K."/>
        </authorList>
    </citation>
    <scope>NUCLEOTIDE SEQUENCE [LARGE SCALE GENOMIC DNA]</scope>
    <source>
        <strain evidence="4">Z151</strain>
    </source>
</reference>